<evidence type="ECO:0000259" key="11">
    <source>
        <dbReference type="SMART" id="SM00745"/>
    </source>
</evidence>
<dbReference type="Pfam" id="PF17862">
    <property type="entry name" value="AAA_lid_3"/>
    <property type="match status" value="1"/>
</dbReference>
<dbReference type="FunFam" id="1.20.58.80:FF:000019">
    <property type="entry name" value="AAA-type ATPase family protein"/>
    <property type="match status" value="1"/>
</dbReference>
<dbReference type="InterPro" id="IPR041569">
    <property type="entry name" value="AAA_lid_3"/>
</dbReference>
<evidence type="ECO:0000256" key="4">
    <source>
        <dbReference type="ARBA" id="ARBA00023136"/>
    </source>
</evidence>
<keyword evidence="2 8" id="KW-0547">Nucleotide-binding</keyword>
<dbReference type="PANTHER" id="PTHR23074">
    <property type="entry name" value="AAA DOMAIN-CONTAINING"/>
    <property type="match status" value="1"/>
</dbReference>
<evidence type="ECO:0000256" key="3">
    <source>
        <dbReference type="ARBA" id="ARBA00022840"/>
    </source>
</evidence>
<dbReference type="GO" id="GO:0016887">
    <property type="term" value="F:ATP hydrolysis activity"/>
    <property type="evidence" value="ECO:0007669"/>
    <property type="project" value="InterPro"/>
</dbReference>
<dbReference type="SMART" id="SM00382">
    <property type="entry name" value="AAA"/>
    <property type="match status" value="1"/>
</dbReference>
<dbReference type="Pfam" id="PF00004">
    <property type="entry name" value="AAA"/>
    <property type="match status" value="1"/>
</dbReference>
<keyword evidence="5" id="KW-0413">Isomerase</keyword>
<evidence type="ECO:0000256" key="7">
    <source>
        <dbReference type="ARBA" id="ARBA00038871"/>
    </source>
</evidence>
<dbReference type="EC" id="5.6.1.1" evidence="7"/>
<feature type="domain" description="AAA+ ATPase" evidence="10">
    <location>
        <begin position="252"/>
        <end position="388"/>
    </location>
</feature>
<organism evidence="12">
    <name type="scientific">Zea mays</name>
    <name type="common">Maize</name>
    <dbReference type="NCBI Taxonomy" id="4577"/>
    <lineage>
        <taxon>Eukaryota</taxon>
        <taxon>Viridiplantae</taxon>
        <taxon>Streptophyta</taxon>
        <taxon>Embryophyta</taxon>
        <taxon>Tracheophyta</taxon>
        <taxon>Spermatophyta</taxon>
        <taxon>Magnoliopsida</taxon>
        <taxon>Liliopsida</taxon>
        <taxon>Poales</taxon>
        <taxon>Poaceae</taxon>
        <taxon>PACMAD clade</taxon>
        <taxon>Panicoideae</taxon>
        <taxon>Andropogonodae</taxon>
        <taxon>Andropogoneae</taxon>
        <taxon>Tripsacinae</taxon>
        <taxon>Zea</taxon>
    </lineage>
</organism>
<dbReference type="Gene3D" id="1.10.8.60">
    <property type="match status" value="1"/>
</dbReference>
<dbReference type="GO" id="GO:0005874">
    <property type="term" value="C:microtubule"/>
    <property type="evidence" value="ECO:0007669"/>
    <property type="project" value="UniProtKB-KW"/>
</dbReference>
<dbReference type="InterPro" id="IPR003593">
    <property type="entry name" value="AAA+_ATPase"/>
</dbReference>
<reference evidence="12 13" key="1">
    <citation type="journal article" date="2018" name="Nat. Genet.">
        <title>Extensive intraspecific gene order and gene structural variations between Mo17 and other maize genomes.</title>
        <authorList>
            <person name="Sun S."/>
            <person name="Zhou Y."/>
            <person name="Chen J."/>
            <person name="Shi J."/>
            <person name="Zhao H."/>
            <person name="Zhao H."/>
            <person name="Song W."/>
            <person name="Zhang M."/>
            <person name="Cui Y."/>
            <person name="Dong X."/>
            <person name="Liu H."/>
            <person name="Ma X."/>
            <person name="Jiao Y."/>
            <person name="Wang B."/>
            <person name="Wei X."/>
            <person name="Stein J.C."/>
            <person name="Glaubitz J.C."/>
            <person name="Lu F."/>
            <person name="Yu G."/>
            <person name="Liang C."/>
            <person name="Fengler K."/>
            <person name="Li B."/>
            <person name="Rafalski A."/>
            <person name="Schnable P.S."/>
            <person name="Ware D.H."/>
            <person name="Buckler E.S."/>
            <person name="Lai J."/>
        </authorList>
    </citation>
    <scope>NUCLEOTIDE SEQUENCE [LARGE SCALE GENOMIC DNA]</scope>
    <source>
        <strain evidence="13">cv. Missouri 17</strain>
        <tissue evidence="12">Seedling</tissue>
    </source>
</reference>
<sequence length="492" mass="54474">MSFLRSLADSFSSLLFSSGGGAVSMDAAGAAPSPAAVVGERVAVKLRGYFDLAKEEIDKAVRAEEWGLPDEATAHYRNAMRVMLEAKAARVPDAVSSSERGQVRVYQEKIAKWQAQVEERLRVLGQRSGEGVHSFFVSIQFHYDKLITTAMTAKTASNSIQRSPLQNSPTFNRGGQASTHQKIGSGASRPVQKAGGNYDDKLVEMINTTIVDRSPSVKWDDVAGLDKAKQALMEMVILPSKRRDLFTGLRRPARGLLLFGPPGNGKTMLAKAVASESEATFFNVSASSLTSKWVGEAEKLVRTLFMVAIDRQPSVIFMDEIDSVMSTRLANENDSSRRLKSEFLIQFDGVSSNPDDLVIVIGATNKPQELDDAVLRRLVKRIYVPLPDPNVRRLLLKNQLKGQSFKLSNHDFERLAVETEGYSGSDLRALCEEAAMMPIRELGPQNILTIKANQLRPLRYEDFKNAMTVIRPSLQKSKWDELENWNEEFGSS</sequence>
<evidence type="ECO:0000256" key="5">
    <source>
        <dbReference type="ARBA" id="ARBA00023235"/>
    </source>
</evidence>
<dbReference type="InterPro" id="IPR027417">
    <property type="entry name" value="P-loop_NTPase"/>
</dbReference>
<evidence type="ECO:0000256" key="9">
    <source>
        <dbReference type="SAM" id="MobiDB-lite"/>
    </source>
</evidence>
<dbReference type="Gene3D" id="1.20.58.80">
    <property type="entry name" value="Phosphotransferase system, lactose/cellobiose-type IIA subunit"/>
    <property type="match status" value="1"/>
</dbReference>
<evidence type="ECO:0000313" key="13">
    <source>
        <dbReference type="Proteomes" id="UP000251960"/>
    </source>
</evidence>
<feature type="domain" description="MIT" evidence="11">
    <location>
        <begin position="46"/>
        <end position="123"/>
    </location>
</feature>
<dbReference type="FunFam" id="1.10.8.60:FF:000066">
    <property type="entry name" value="AAA-type ATPase family protein"/>
    <property type="match status" value="1"/>
</dbReference>
<dbReference type="AlphaFoldDB" id="A0A3L6D8C8"/>
<dbReference type="ExpressionAtlas" id="A0A3L6D8C8">
    <property type="expression patterns" value="baseline and differential"/>
</dbReference>
<accession>A0A3L6D8D6</accession>
<dbReference type="GO" id="GO:0005524">
    <property type="term" value="F:ATP binding"/>
    <property type="evidence" value="ECO:0007669"/>
    <property type="project" value="UniProtKB-KW"/>
</dbReference>
<evidence type="ECO:0000256" key="6">
    <source>
        <dbReference type="ARBA" id="ARBA00036378"/>
    </source>
</evidence>
<dbReference type="InterPro" id="IPR003960">
    <property type="entry name" value="ATPase_AAA_CS"/>
</dbReference>
<dbReference type="Gene3D" id="3.40.50.300">
    <property type="entry name" value="P-loop containing nucleotide triphosphate hydrolases"/>
    <property type="match status" value="1"/>
</dbReference>
<gene>
    <name evidence="12" type="ORF">Zm00014a_011331</name>
</gene>
<protein>
    <recommendedName>
        <fullName evidence="7">microtubule-severing ATPase</fullName>
        <ecNumber evidence="7">5.6.1.1</ecNumber>
    </recommendedName>
</protein>
<dbReference type="Proteomes" id="UP000251960">
    <property type="component" value="Chromosome 9"/>
</dbReference>
<dbReference type="EMBL" id="NCVQ01000010">
    <property type="protein sequence ID" value="PWZ04819.1"/>
    <property type="molecule type" value="Genomic_DNA"/>
</dbReference>
<dbReference type="InterPro" id="IPR003959">
    <property type="entry name" value="ATPase_AAA_core"/>
</dbReference>
<dbReference type="EMBL" id="NCVQ01000010">
    <property type="protein sequence ID" value="PWZ04822.1"/>
    <property type="molecule type" value="Genomic_DNA"/>
</dbReference>
<feature type="compositionally biased region" description="Polar residues" evidence="9">
    <location>
        <begin position="156"/>
        <end position="182"/>
    </location>
</feature>
<evidence type="ECO:0000313" key="12">
    <source>
        <dbReference type="EMBL" id="PWZ04819.1"/>
    </source>
</evidence>
<dbReference type="InterPro" id="IPR007330">
    <property type="entry name" value="MIT_dom"/>
</dbReference>
<evidence type="ECO:0000256" key="2">
    <source>
        <dbReference type="ARBA" id="ARBA00022741"/>
    </source>
</evidence>
<accession>A0A3L6D8C8</accession>
<evidence type="ECO:0000256" key="1">
    <source>
        <dbReference type="ARBA" id="ARBA00022701"/>
    </source>
</evidence>
<comment type="caution">
    <text evidence="12">The sequence shown here is derived from an EMBL/GenBank/DDBJ whole genome shotgun (WGS) entry which is preliminary data.</text>
</comment>
<evidence type="ECO:0000256" key="8">
    <source>
        <dbReference type="RuleBase" id="RU003651"/>
    </source>
</evidence>
<keyword evidence="3 8" id="KW-0067">ATP-binding</keyword>
<dbReference type="CDD" id="cd19524">
    <property type="entry name" value="RecA-like_spastin"/>
    <property type="match status" value="1"/>
</dbReference>
<dbReference type="SMART" id="SM00745">
    <property type="entry name" value="MIT"/>
    <property type="match status" value="1"/>
</dbReference>
<dbReference type="CDD" id="cd02679">
    <property type="entry name" value="MIT_spastin"/>
    <property type="match status" value="1"/>
</dbReference>
<feature type="region of interest" description="Disordered" evidence="9">
    <location>
        <begin position="156"/>
        <end position="194"/>
    </location>
</feature>
<name>A0A3L6D8C8_MAIZE</name>
<comment type="catalytic activity">
    <reaction evidence="6">
        <text>n ATP + n H2O + a microtubule = n ADP + n phosphate + (n+1) alpha/beta tubulin heterodimers.</text>
        <dbReference type="EC" id="5.6.1.1"/>
    </reaction>
</comment>
<dbReference type="GO" id="GO:0008568">
    <property type="term" value="F:microtubule severing ATPase activity"/>
    <property type="evidence" value="ECO:0007669"/>
    <property type="project" value="UniProtKB-EC"/>
</dbReference>
<dbReference type="FunFam" id="3.40.50.300:FF:000958">
    <property type="entry name" value="Spastin, putative"/>
    <property type="match status" value="1"/>
</dbReference>
<keyword evidence="1" id="KW-0493">Microtubule</keyword>
<evidence type="ECO:0000259" key="10">
    <source>
        <dbReference type="SMART" id="SM00382"/>
    </source>
</evidence>
<proteinExistence type="inferred from homology"/>
<dbReference type="SUPFAM" id="SSF52540">
    <property type="entry name" value="P-loop containing nucleoside triphosphate hydrolases"/>
    <property type="match status" value="1"/>
</dbReference>
<dbReference type="InterPro" id="IPR050304">
    <property type="entry name" value="MT-severing_AAA_ATPase"/>
</dbReference>
<keyword evidence="4" id="KW-0472">Membrane</keyword>
<comment type="similarity">
    <text evidence="8">Belongs to the AAA ATPase family.</text>
</comment>
<dbReference type="PROSITE" id="PS00674">
    <property type="entry name" value="AAA"/>
    <property type="match status" value="1"/>
</dbReference>
<dbReference type="PANTHER" id="PTHR23074:SF86">
    <property type="entry name" value="SPASTIN"/>
    <property type="match status" value="1"/>
</dbReference>